<accession>A0A445E2E5</accession>
<sequence>MCLCFCGCFSFWNHQLLYQNLHTDTMDSNPSSNQPKPRAVPKKVIPPDTHETLPPRVGNISRDLADHIPIHSRKSFPAIRDRLGLSPRSLSDATMPFPSTTGPRSRKAVKLTQLKVNLDKHISPSASSPSFAIHSERSTTEQHVDLLPFIFHCSLFSLCCEYSKKELISLWAAQGLFTISSRQVEDQVFDSLLSDQVVVPYRLDPSVGVFRTLLYKINQSILKFSAEYARVFDGDIDNVPDDHQTCWLSPWKDFEIWKPCSILPHLGFYIDQVPRDLFLRLKHLRALNFSRSDILELPSSFENLKLFRYLDLSYTLIKRLPDSIVSLSNLQTLRLKNCFKLDGLPEKIGKLTSLKHFVFDILGRSGSMPHGIGNLTSHQTLSNFFVGKDDGCRIVELKDLVDLTGSLCILSMENVSNFEEAREIDLSSKKLVGAVKEEQILQYLQPSLDLEELEIASYGGFRLPNWFSDPSYVRLVDMKLYNCMNCECLLPIGKLPALRYLLIDGMDKLERINEHFCRDGEDQQYHAFSKLEKLSIQYMRQLKEWTGVQNGDFPWLNKLQITFCPELHSLPVLSSLDSLKHLKLSCCPNIKYWREMAHVPNVFIDGEQITLWKEKKKLGGFGIGIAVTPSEDFHLI</sequence>
<evidence type="ECO:0000313" key="5">
    <source>
        <dbReference type="Proteomes" id="UP000289738"/>
    </source>
</evidence>
<evidence type="ECO:0000256" key="1">
    <source>
        <dbReference type="ARBA" id="ARBA00022737"/>
    </source>
</evidence>
<dbReference type="AlphaFoldDB" id="A0A445E2E5"/>
<reference evidence="4 5" key="1">
    <citation type="submission" date="2019-01" db="EMBL/GenBank/DDBJ databases">
        <title>Sequencing of cultivated peanut Arachis hypogaea provides insights into genome evolution and oil improvement.</title>
        <authorList>
            <person name="Chen X."/>
        </authorList>
    </citation>
    <scope>NUCLEOTIDE SEQUENCE [LARGE SCALE GENOMIC DNA]</scope>
    <source>
        <strain evidence="5">cv. Fuhuasheng</strain>
        <tissue evidence="4">Leaves</tissue>
    </source>
</reference>
<keyword evidence="5" id="KW-1185">Reference proteome</keyword>
<dbReference type="Gene3D" id="3.80.10.10">
    <property type="entry name" value="Ribonuclease Inhibitor"/>
    <property type="match status" value="1"/>
</dbReference>
<dbReference type="InterPro" id="IPR055414">
    <property type="entry name" value="LRR_R13L4/SHOC2-like"/>
</dbReference>
<gene>
    <name evidence="4" type="ORF">Ahy_A03g016157</name>
</gene>
<feature type="region of interest" description="Disordered" evidence="2">
    <location>
        <begin position="26"/>
        <end position="58"/>
    </location>
</feature>
<keyword evidence="1" id="KW-0677">Repeat</keyword>
<evidence type="ECO:0000259" key="3">
    <source>
        <dbReference type="Pfam" id="PF23598"/>
    </source>
</evidence>
<evidence type="ECO:0000313" key="4">
    <source>
        <dbReference type="EMBL" id="RYR69597.1"/>
    </source>
</evidence>
<feature type="domain" description="Disease resistance R13L4/SHOC-2-like LRR" evidence="3">
    <location>
        <begin position="280"/>
        <end position="584"/>
    </location>
</feature>
<feature type="compositionally biased region" description="Polar residues" evidence="2">
    <location>
        <begin position="26"/>
        <end position="35"/>
    </location>
</feature>
<proteinExistence type="predicted"/>
<organism evidence="4 5">
    <name type="scientific">Arachis hypogaea</name>
    <name type="common">Peanut</name>
    <dbReference type="NCBI Taxonomy" id="3818"/>
    <lineage>
        <taxon>Eukaryota</taxon>
        <taxon>Viridiplantae</taxon>
        <taxon>Streptophyta</taxon>
        <taxon>Embryophyta</taxon>
        <taxon>Tracheophyta</taxon>
        <taxon>Spermatophyta</taxon>
        <taxon>Magnoliopsida</taxon>
        <taxon>eudicotyledons</taxon>
        <taxon>Gunneridae</taxon>
        <taxon>Pentapetalae</taxon>
        <taxon>rosids</taxon>
        <taxon>fabids</taxon>
        <taxon>Fabales</taxon>
        <taxon>Fabaceae</taxon>
        <taxon>Papilionoideae</taxon>
        <taxon>50 kb inversion clade</taxon>
        <taxon>dalbergioids sensu lato</taxon>
        <taxon>Dalbergieae</taxon>
        <taxon>Pterocarpus clade</taxon>
        <taxon>Arachis</taxon>
    </lineage>
</organism>
<dbReference type="PANTHER" id="PTHR47186">
    <property type="entry name" value="LEUCINE-RICH REPEAT-CONTAINING PROTEIN 57"/>
    <property type="match status" value="1"/>
</dbReference>
<dbReference type="PANTHER" id="PTHR47186:SF24">
    <property type="entry name" value="DISEASE RESISTANCE RPP13-LIKE PROTEIN 1"/>
    <property type="match status" value="1"/>
</dbReference>
<dbReference type="EMBL" id="SDMP01000003">
    <property type="protein sequence ID" value="RYR69597.1"/>
    <property type="molecule type" value="Genomic_DNA"/>
</dbReference>
<dbReference type="Proteomes" id="UP000289738">
    <property type="component" value="Chromosome A03"/>
</dbReference>
<evidence type="ECO:0000256" key="2">
    <source>
        <dbReference type="SAM" id="MobiDB-lite"/>
    </source>
</evidence>
<dbReference type="STRING" id="3818.A0A445E2E5"/>
<comment type="caution">
    <text evidence="4">The sequence shown here is derived from an EMBL/GenBank/DDBJ whole genome shotgun (WGS) entry which is preliminary data.</text>
</comment>
<protein>
    <recommendedName>
        <fullName evidence="3">Disease resistance R13L4/SHOC-2-like LRR domain-containing protein</fullName>
    </recommendedName>
</protein>
<dbReference type="SUPFAM" id="SSF52058">
    <property type="entry name" value="L domain-like"/>
    <property type="match status" value="1"/>
</dbReference>
<dbReference type="Pfam" id="PF23598">
    <property type="entry name" value="LRR_14"/>
    <property type="match status" value="1"/>
</dbReference>
<dbReference type="InterPro" id="IPR032675">
    <property type="entry name" value="LRR_dom_sf"/>
</dbReference>
<name>A0A445E2E5_ARAHY</name>